<dbReference type="Pfam" id="PF00069">
    <property type="entry name" value="Pkinase"/>
    <property type="match status" value="1"/>
</dbReference>
<evidence type="ECO:0000259" key="9">
    <source>
        <dbReference type="PROSITE" id="PS51392"/>
    </source>
</evidence>
<dbReference type="GO" id="GO:0004674">
    <property type="term" value="F:protein serine/threonine kinase activity"/>
    <property type="evidence" value="ECO:0007669"/>
    <property type="project" value="UniProtKB-KW"/>
</dbReference>
<evidence type="ECO:0000256" key="4">
    <source>
        <dbReference type="ARBA" id="ARBA00022729"/>
    </source>
</evidence>
<gene>
    <name evidence="10" type="ORF">BEMITA_LOCUS5943</name>
</gene>
<dbReference type="AlphaFoldDB" id="A0A9P0AAP9"/>
<dbReference type="InterPro" id="IPR011009">
    <property type="entry name" value="Kinase-like_dom_sf"/>
</dbReference>
<dbReference type="InterPro" id="IPR000719">
    <property type="entry name" value="Prot_kinase_dom"/>
</dbReference>
<evidence type="ECO:0000256" key="7">
    <source>
        <dbReference type="ARBA" id="ARBA00022840"/>
    </source>
</evidence>
<dbReference type="PANTHER" id="PTHR13954">
    <property type="entry name" value="IRE1-RELATED"/>
    <property type="match status" value="1"/>
</dbReference>
<proteinExistence type="predicted"/>
<sequence>MAGGKAGTPPFTWDLSQVISSGRDGTCIMRGLRGIRPIAVKRMPLTNVELAQHEIQILEENDAHPNVIRYYEHHQDTNYIYLALELAAGSLNDYVLSPRYREALPPNKVCLQITEGVSYLHSLRMVHRNLKPSNILFVTVTEELILIKITDYAITKILEDTESFTSSSTVGSLSYAAPELLEPGERRTAKADIYSLGHVFYFVLNNGGPVARGLGNLNAIQNGTQRILLAAMVSRNPDARPSAADILVHPAFWDPEKCVQFIQVLSNSAPRGFNFETYRAQAFTGDWTALLDTGLVARMAGHRRYNGNSLGDLIRMVRNLSHHISEYPDLAMIIGNNYESLMVYVNMRLPNFIYYAWLTGRSLAGQVDQIATFYE</sequence>
<dbReference type="GO" id="GO:0051082">
    <property type="term" value="F:unfolded protein binding"/>
    <property type="evidence" value="ECO:0007669"/>
    <property type="project" value="TreeGrafter"/>
</dbReference>
<dbReference type="Pfam" id="PF06479">
    <property type="entry name" value="Ribonuc_2-5A"/>
    <property type="match status" value="1"/>
</dbReference>
<organism evidence="10 11">
    <name type="scientific">Bemisia tabaci</name>
    <name type="common">Sweetpotato whitefly</name>
    <name type="synonym">Aleurodes tabaci</name>
    <dbReference type="NCBI Taxonomy" id="7038"/>
    <lineage>
        <taxon>Eukaryota</taxon>
        <taxon>Metazoa</taxon>
        <taxon>Ecdysozoa</taxon>
        <taxon>Arthropoda</taxon>
        <taxon>Hexapoda</taxon>
        <taxon>Insecta</taxon>
        <taxon>Pterygota</taxon>
        <taxon>Neoptera</taxon>
        <taxon>Paraneoptera</taxon>
        <taxon>Hemiptera</taxon>
        <taxon>Sternorrhyncha</taxon>
        <taxon>Aleyrodoidea</taxon>
        <taxon>Aleyrodidae</taxon>
        <taxon>Aleyrodinae</taxon>
        <taxon>Bemisia</taxon>
    </lineage>
</organism>
<protein>
    <recommendedName>
        <fullName evidence="1">non-specific serine/threonine protein kinase</fullName>
        <ecNumber evidence="1">2.7.11.1</ecNumber>
    </recommendedName>
</protein>
<dbReference type="GO" id="GO:0005524">
    <property type="term" value="F:ATP binding"/>
    <property type="evidence" value="ECO:0007669"/>
    <property type="project" value="UniProtKB-KW"/>
</dbReference>
<dbReference type="InterPro" id="IPR010513">
    <property type="entry name" value="KEN_dom"/>
</dbReference>
<evidence type="ECO:0000256" key="6">
    <source>
        <dbReference type="ARBA" id="ARBA00022777"/>
    </source>
</evidence>
<keyword evidence="4" id="KW-0732">Signal</keyword>
<keyword evidence="3" id="KW-0808">Transferase</keyword>
<reference evidence="10" key="1">
    <citation type="submission" date="2021-12" db="EMBL/GenBank/DDBJ databases">
        <authorList>
            <person name="King R."/>
        </authorList>
    </citation>
    <scope>NUCLEOTIDE SEQUENCE</scope>
</reference>
<keyword evidence="2" id="KW-0723">Serine/threonine-protein kinase</keyword>
<dbReference type="GO" id="GO:0036498">
    <property type="term" value="P:IRE1-mediated unfolded protein response"/>
    <property type="evidence" value="ECO:0007669"/>
    <property type="project" value="TreeGrafter"/>
</dbReference>
<keyword evidence="6" id="KW-0418">Kinase</keyword>
<dbReference type="PANTHER" id="PTHR13954:SF6">
    <property type="entry name" value="NON-SPECIFIC SERINE_THREONINE PROTEIN KINASE"/>
    <property type="match status" value="1"/>
</dbReference>
<dbReference type="Gene3D" id="1.20.1440.180">
    <property type="entry name" value="KEN domain"/>
    <property type="match status" value="1"/>
</dbReference>
<dbReference type="GO" id="GO:0006397">
    <property type="term" value="P:mRNA processing"/>
    <property type="evidence" value="ECO:0007669"/>
    <property type="project" value="InterPro"/>
</dbReference>
<keyword evidence="7" id="KW-0067">ATP-binding</keyword>
<feature type="domain" description="KEN" evidence="9">
    <location>
        <begin position="233"/>
        <end position="375"/>
    </location>
</feature>
<dbReference type="PROSITE" id="PS51392">
    <property type="entry name" value="KEN"/>
    <property type="match status" value="1"/>
</dbReference>
<evidence type="ECO:0000259" key="8">
    <source>
        <dbReference type="PROSITE" id="PS50011"/>
    </source>
</evidence>
<evidence type="ECO:0000313" key="11">
    <source>
        <dbReference type="Proteomes" id="UP001152759"/>
    </source>
</evidence>
<dbReference type="PROSITE" id="PS50011">
    <property type="entry name" value="PROTEIN_KINASE_DOM"/>
    <property type="match status" value="1"/>
</dbReference>
<evidence type="ECO:0000313" key="10">
    <source>
        <dbReference type="EMBL" id="CAH0386877.1"/>
    </source>
</evidence>
<dbReference type="GO" id="GO:0070059">
    <property type="term" value="P:intrinsic apoptotic signaling pathway in response to endoplasmic reticulum stress"/>
    <property type="evidence" value="ECO:0007669"/>
    <property type="project" value="TreeGrafter"/>
</dbReference>
<dbReference type="Gene3D" id="1.10.510.10">
    <property type="entry name" value="Transferase(Phosphotransferase) domain 1"/>
    <property type="match status" value="1"/>
</dbReference>
<dbReference type="InterPro" id="IPR045133">
    <property type="entry name" value="IRE1/2-like"/>
</dbReference>
<name>A0A9P0AAP9_BEMTA</name>
<evidence type="ECO:0000256" key="1">
    <source>
        <dbReference type="ARBA" id="ARBA00012513"/>
    </source>
</evidence>
<dbReference type="SUPFAM" id="SSF56112">
    <property type="entry name" value="Protein kinase-like (PK-like)"/>
    <property type="match status" value="1"/>
</dbReference>
<dbReference type="GO" id="GO:1990604">
    <property type="term" value="C:IRE1-TRAF2-ASK1 complex"/>
    <property type="evidence" value="ECO:0007669"/>
    <property type="project" value="TreeGrafter"/>
</dbReference>
<evidence type="ECO:0000256" key="5">
    <source>
        <dbReference type="ARBA" id="ARBA00022741"/>
    </source>
</evidence>
<keyword evidence="5" id="KW-0547">Nucleotide-binding</keyword>
<dbReference type="GO" id="GO:0004521">
    <property type="term" value="F:RNA endonuclease activity"/>
    <property type="evidence" value="ECO:0007669"/>
    <property type="project" value="InterPro"/>
</dbReference>
<evidence type="ECO:0000256" key="2">
    <source>
        <dbReference type="ARBA" id="ARBA00022527"/>
    </source>
</evidence>
<dbReference type="InterPro" id="IPR038357">
    <property type="entry name" value="KEN_sf"/>
</dbReference>
<dbReference type="Gene3D" id="3.30.200.20">
    <property type="entry name" value="Phosphorylase Kinase, domain 1"/>
    <property type="match status" value="1"/>
</dbReference>
<dbReference type="FunFam" id="3.30.200.20:FF:000077">
    <property type="entry name" value="Putative Serine/threonine-protein kinase/endoribonuclease IRE1"/>
    <property type="match status" value="1"/>
</dbReference>
<evidence type="ECO:0000256" key="3">
    <source>
        <dbReference type="ARBA" id="ARBA00022679"/>
    </source>
</evidence>
<dbReference type="EC" id="2.7.11.1" evidence="1"/>
<accession>A0A9P0AAP9</accession>
<feature type="domain" description="Protein kinase" evidence="8">
    <location>
        <begin position="13"/>
        <end position="252"/>
    </location>
</feature>
<dbReference type="Proteomes" id="UP001152759">
    <property type="component" value="Chromosome 3"/>
</dbReference>
<dbReference type="EMBL" id="OU963864">
    <property type="protein sequence ID" value="CAH0386877.1"/>
    <property type="molecule type" value="Genomic_DNA"/>
</dbReference>
<keyword evidence="11" id="KW-1185">Reference proteome</keyword>